<evidence type="ECO:0000313" key="2">
    <source>
        <dbReference type="Proteomes" id="UP001062443"/>
    </source>
</evidence>
<sequence>MRQTTRPIIDTGRLENCTILSPTDPKTVHNTLGFLKTLRYGPTSVYGVAVRHYHHTMHVTYTKGGLSAPAYEAEKSL</sequence>
<dbReference type="Proteomes" id="UP001062443">
    <property type="component" value="Unassembled WGS sequence"/>
</dbReference>
<dbReference type="EMBL" id="BAQB01000005">
    <property type="protein sequence ID" value="GBR45036.1"/>
    <property type="molecule type" value="Genomic_DNA"/>
</dbReference>
<reference evidence="1" key="1">
    <citation type="submission" date="2013-04" db="EMBL/GenBank/DDBJ databases">
        <title>The genome sequencing project of 58 acetic acid bacteria.</title>
        <authorList>
            <person name="Okamoto-Kainuma A."/>
            <person name="Ishikawa M."/>
            <person name="Umino S."/>
            <person name="Koizumi Y."/>
            <person name="Shiwa Y."/>
            <person name="Yoshikawa H."/>
            <person name="Matsutani M."/>
            <person name="Matsushita K."/>
        </authorList>
    </citation>
    <scope>NUCLEOTIDE SEQUENCE</scope>
    <source>
        <strain evidence="1">NBRC 106556</strain>
    </source>
</reference>
<protein>
    <submittedName>
        <fullName evidence="1">Uncharacterized protein</fullName>
    </submittedName>
</protein>
<accession>A0ABQ0QHI6</accession>
<keyword evidence="2" id="KW-1185">Reference proteome</keyword>
<gene>
    <name evidence="1" type="ORF">AA106556_0630</name>
</gene>
<proteinExistence type="predicted"/>
<dbReference type="RefSeq" id="WP_068168776.1">
    <property type="nucleotide sequence ID" value="NZ_BAQB01000005.1"/>
</dbReference>
<organism evidence="1 2">
    <name type="scientific">Neokomagataea tanensis NBRC 106556</name>
    <dbReference type="NCBI Taxonomy" id="1223519"/>
    <lineage>
        <taxon>Bacteria</taxon>
        <taxon>Pseudomonadati</taxon>
        <taxon>Pseudomonadota</taxon>
        <taxon>Alphaproteobacteria</taxon>
        <taxon>Acetobacterales</taxon>
        <taxon>Acetobacteraceae</taxon>
        <taxon>Neokomagataea</taxon>
    </lineage>
</organism>
<evidence type="ECO:0000313" key="1">
    <source>
        <dbReference type="EMBL" id="GBR45036.1"/>
    </source>
</evidence>
<comment type="caution">
    <text evidence="1">The sequence shown here is derived from an EMBL/GenBank/DDBJ whole genome shotgun (WGS) entry which is preliminary data.</text>
</comment>
<name>A0ABQ0QHI6_9PROT</name>